<feature type="transmembrane region" description="Helical" evidence="2">
    <location>
        <begin position="72"/>
        <end position="89"/>
    </location>
</feature>
<reference evidence="4 5" key="1">
    <citation type="journal article" date="2019" name="Int. J. Syst. Evol. Microbiol.">
        <title>The Global Catalogue of Microorganisms (GCM) 10K type strain sequencing project: providing services to taxonomists for standard genome sequencing and annotation.</title>
        <authorList>
            <consortium name="The Broad Institute Genomics Platform"/>
            <consortium name="The Broad Institute Genome Sequencing Center for Infectious Disease"/>
            <person name="Wu L."/>
            <person name="Ma J."/>
        </authorList>
    </citation>
    <scope>NUCLEOTIDE SEQUENCE [LARGE SCALE GENOMIC DNA]</scope>
    <source>
        <strain evidence="4 5">JCM 15628</strain>
    </source>
</reference>
<gene>
    <name evidence="4" type="ORF">GCM10009817_20440</name>
</gene>
<feature type="transmembrane region" description="Helical" evidence="2">
    <location>
        <begin position="225"/>
        <end position="245"/>
    </location>
</feature>
<name>A0ABN2S424_9MICO</name>
<feature type="region of interest" description="Disordered" evidence="1">
    <location>
        <begin position="1"/>
        <end position="42"/>
    </location>
</feature>
<evidence type="ECO:0000256" key="2">
    <source>
        <dbReference type="SAM" id="Phobius"/>
    </source>
</evidence>
<evidence type="ECO:0000256" key="1">
    <source>
        <dbReference type="SAM" id="MobiDB-lite"/>
    </source>
</evidence>
<dbReference type="SUPFAM" id="SSF81324">
    <property type="entry name" value="Voltage-gated potassium channels"/>
    <property type="match status" value="1"/>
</dbReference>
<sequence length="292" mass="30602">MLGIGASPRPGPPAGAGREARVDAADSKQPDPSAADASAAEARRMRRAARAAREAQAPTDPAVAGRRLLDRFDLVLLLVLAVIAIQSLVDTSGSVWGSFVTHSVTGLALIVATRASAVRPRACRVFDLLVLVTVVGNLVLVVGSSRGGRSSGSTVQAEGIWLVAELILPVVIGRRVLKHRVVGVQTVLGAVAAYLQIAVTYATLFQTIDALSLQPFFGQPVPTTVYTYFSLVTISTVGYGDFVAVTNLARLAATSEAVIGQVFLVTFVAFIVSRFAAGPGRRRDQEDEDAAP</sequence>
<dbReference type="Proteomes" id="UP001500013">
    <property type="component" value="Unassembled WGS sequence"/>
</dbReference>
<keyword evidence="2" id="KW-0812">Transmembrane</keyword>
<protein>
    <recommendedName>
        <fullName evidence="3">Potassium channel domain-containing protein</fullName>
    </recommendedName>
</protein>
<evidence type="ECO:0000259" key="3">
    <source>
        <dbReference type="Pfam" id="PF07885"/>
    </source>
</evidence>
<feature type="compositionally biased region" description="Basic and acidic residues" evidence="1">
    <location>
        <begin position="18"/>
        <end position="29"/>
    </location>
</feature>
<feature type="transmembrane region" description="Helical" evidence="2">
    <location>
        <begin position="257"/>
        <end position="277"/>
    </location>
</feature>
<evidence type="ECO:0000313" key="5">
    <source>
        <dbReference type="Proteomes" id="UP001500013"/>
    </source>
</evidence>
<evidence type="ECO:0000313" key="4">
    <source>
        <dbReference type="EMBL" id="GAA1979671.1"/>
    </source>
</evidence>
<feature type="transmembrane region" description="Helical" evidence="2">
    <location>
        <begin position="125"/>
        <end position="143"/>
    </location>
</feature>
<feature type="transmembrane region" description="Helical" evidence="2">
    <location>
        <begin position="95"/>
        <end position="113"/>
    </location>
</feature>
<feature type="transmembrane region" description="Helical" evidence="2">
    <location>
        <begin position="184"/>
        <end position="205"/>
    </location>
</feature>
<proteinExistence type="predicted"/>
<feature type="transmembrane region" description="Helical" evidence="2">
    <location>
        <begin position="155"/>
        <end position="172"/>
    </location>
</feature>
<keyword evidence="2" id="KW-1133">Transmembrane helix</keyword>
<dbReference type="Gene3D" id="1.10.287.70">
    <property type="match status" value="1"/>
</dbReference>
<comment type="caution">
    <text evidence="4">The sequence shown here is derived from an EMBL/GenBank/DDBJ whole genome shotgun (WGS) entry which is preliminary data.</text>
</comment>
<accession>A0ABN2S424</accession>
<keyword evidence="2" id="KW-0472">Membrane</keyword>
<feature type="compositionally biased region" description="Low complexity" evidence="1">
    <location>
        <begin position="30"/>
        <end position="40"/>
    </location>
</feature>
<dbReference type="EMBL" id="BAAAPU010000007">
    <property type="protein sequence ID" value="GAA1979671.1"/>
    <property type="molecule type" value="Genomic_DNA"/>
</dbReference>
<organism evidence="4 5">
    <name type="scientific">Terrabacter lapilli</name>
    <dbReference type="NCBI Taxonomy" id="436231"/>
    <lineage>
        <taxon>Bacteria</taxon>
        <taxon>Bacillati</taxon>
        <taxon>Actinomycetota</taxon>
        <taxon>Actinomycetes</taxon>
        <taxon>Micrococcales</taxon>
        <taxon>Intrasporangiaceae</taxon>
        <taxon>Terrabacter</taxon>
    </lineage>
</organism>
<keyword evidence="5" id="KW-1185">Reference proteome</keyword>
<dbReference type="Pfam" id="PF07885">
    <property type="entry name" value="Ion_trans_2"/>
    <property type="match status" value="1"/>
</dbReference>
<feature type="domain" description="Potassium channel" evidence="3">
    <location>
        <begin position="224"/>
        <end position="275"/>
    </location>
</feature>
<dbReference type="InterPro" id="IPR013099">
    <property type="entry name" value="K_chnl_dom"/>
</dbReference>